<dbReference type="Pfam" id="PF02687">
    <property type="entry name" value="FtsX"/>
    <property type="match status" value="1"/>
</dbReference>
<accession>A0A073JPG0</accession>
<evidence type="ECO:0000256" key="2">
    <source>
        <dbReference type="ARBA" id="ARBA00008697"/>
    </source>
</evidence>
<evidence type="ECO:0000313" key="13">
    <source>
        <dbReference type="EMBL" id="KEK15004.1"/>
    </source>
</evidence>
<evidence type="ECO:0000256" key="9">
    <source>
        <dbReference type="ARBA" id="ARBA00023136"/>
    </source>
</evidence>
<organism evidence="13 14">
    <name type="scientific">Limosilactobacillus reuteri</name>
    <name type="common">Lactobacillus reuteri</name>
    <dbReference type="NCBI Taxonomy" id="1598"/>
    <lineage>
        <taxon>Bacteria</taxon>
        <taxon>Bacillati</taxon>
        <taxon>Bacillota</taxon>
        <taxon>Bacilli</taxon>
        <taxon>Lactobacillales</taxon>
        <taxon>Lactobacillaceae</taxon>
        <taxon>Limosilactobacillus</taxon>
    </lineage>
</organism>
<evidence type="ECO:0000256" key="4">
    <source>
        <dbReference type="ARBA" id="ARBA00016962"/>
    </source>
</evidence>
<evidence type="ECO:0000256" key="8">
    <source>
        <dbReference type="ARBA" id="ARBA00022989"/>
    </source>
</evidence>
<sequence length="352" mass="38961">MFLALKEMKHEKLRYGLIVAMIVLISYLIFFLMGMMLGLQNENDAAIKEWGTKTVFLNKNSNDNLGQSIITRDQLSGKDQKNVALVGQAPIVLKEKGASKESAQFIGLDPDQFISQEKIKITNGRQAKENNEIVVDKSLSKKGYHLGDRVTINSQNEKYKIVGFVNDAKFSVAPVVYGSLPVWRDLRGLNSSAVASGLFSDHQLSKSTYPDLQYYTVNEYINKLPGYSAQNNTFTFMIGFLMVISLIVIAVFLYILTMQKISHYAVMRAQGIPARHLILATVTQSIFLMISGVIGGILLTLLTSVAIPMSVPVIMNWPLISLMAVGLIVLGMIGSLLPVRMIIKIDPVQALN</sequence>
<reference evidence="13 14" key="1">
    <citation type="submission" date="2014-06" db="EMBL/GenBank/DDBJ databases">
        <title>Genetic determinant of reutericyclin biosynthesis of Lactobacillus reuteri.</title>
        <authorList>
            <person name="Lin X."/>
            <person name="Duar R."/>
            <person name="Walter J."/>
            <person name="Gaenzle M."/>
        </authorList>
    </citation>
    <scope>NUCLEOTIDE SEQUENCE [LARGE SCALE GENOMIC DNA]</scope>
    <source>
        <strain evidence="13 14">LTH2584</strain>
    </source>
</reference>
<name>A0A073JPG0_LIMRT</name>
<evidence type="ECO:0000256" key="5">
    <source>
        <dbReference type="ARBA" id="ARBA00022448"/>
    </source>
</evidence>
<evidence type="ECO:0000256" key="11">
    <source>
        <dbReference type="SAM" id="Phobius"/>
    </source>
</evidence>
<evidence type="ECO:0000256" key="6">
    <source>
        <dbReference type="ARBA" id="ARBA00022475"/>
    </source>
</evidence>
<evidence type="ECO:0000256" key="1">
    <source>
        <dbReference type="ARBA" id="ARBA00004651"/>
    </source>
</evidence>
<dbReference type="Proteomes" id="UP000027731">
    <property type="component" value="Unassembled WGS sequence"/>
</dbReference>
<dbReference type="InterPro" id="IPR003838">
    <property type="entry name" value="ABC3_permease_C"/>
</dbReference>
<keyword evidence="6" id="KW-1003">Cell membrane</keyword>
<comment type="caution">
    <text evidence="13">The sequence shown here is derived from an EMBL/GenBank/DDBJ whole genome shotgun (WGS) entry which is preliminary data.</text>
</comment>
<comment type="function">
    <text evidence="10">Part of the ABC transporter complex hrt involved in hemin import. Responsible for the translocation of the substrate across the membrane.</text>
</comment>
<feature type="transmembrane region" description="Helical" evidence="11">
    <location>
        <begin position="319"/>
        <end position="339"/>
    </location>
</feature>
<dbReference type="PANTHER" id="PTHR43738:SF1">
    <property type="entry name" value="HEMIN TRANSPORT SYSTEM PERMEASE PROTEIN HRTB-RELATED"/>
    <property type="match status" value="1"/>
</dbReference>
<comment type="subcellular location">
    <subcellularLocation>
        <location evidence="1">Cell membrane</location>
        <topology evidence="1">Multi-pass membrane protein</topology>
    </subcellularLocation>
</comment>
<dbReference type="InterPro" id="IPR051125">
    <property type="entry name" value="ABC-4/HrtB_transporter"/>
</dbReference>
<comment type="subunit">
    <text evidence="3">The complex is composed of two ATP-binding proteins (HrtA), two transmembrane proteins (HrtB) and a solute-binding protein.</text>
</comment>
<keyword evidence="9 11" id="KW-0472">Membrane</keyword>
<keyword evidence="8 11" id="KW-1133">Transmembrane helix</keyword>
<evidence type="ECO:0000256" key="10">
    <source>
        <dbReference type="ARBA" id="ARBA00024973"/>
    </source>
</evidence>
<gene>
    <name evidence="13" type="ORF">LR3_05055</name>
</gene>
<keyword evidence="5" id="KW-0813">Transport</keyword>
<feature type="domain" description="ABC3 transporter permease C-terminal" evidence="12">
    <location>
        <begin position="236"/>
        <end position="347"/>
    </location>
</feature>
<evidence type="ECO:0000256" key="7">
    <source>
        <dbReference type="ARBA" id="ARBA00022692"/>
    </source>
</evidence>
<dbReference type="GO" id="GO:0005886">
    <property type="term" value="C:plasma membrane"/>
    <property type="evidence" value="ECO:0007669"/>
    <property type="project" value="UniProtKB-SubCell"/>
</dbReference>
<feature type="transmembrane region" description="Helical" evidence="11">
    <location>
        <begin position="15"/>
        <end position="39"/>
    </location>
</feature>
<dbReference type="PANTHER" id="PTHR43738">
    <property type="entry name" value="ABC TRANSPORTER, MEMBRANE PROTEIN"/>
    <property type="match status" value="1"/>
</dbReference>
<evidence type="ECO:0000256" key="3">
    <source>
        <dbReference type="ARBA" id="ARBA00011131"/>
    </source>
</evidence>
<feature type="transmembrane region" description="Helical" evidence="11">
    <location>
        <begin position="277"/>
        <end position="307"/>
    </location>
</feature>
<feature type="transmembrane region" description="Helical" evidence="11">
    <location>
        <begin position="234"/>
        <end position="256"/>
    </location>
</feature>
<dbReference type="AlphaFoldDB" id="A0A073JPG0"/>
<evidence type="ECO:0000313" key="14">
    <source>
        <dbReference type="Proteomes" id="UP000027731"/>
    </source>
</evidence>
<dbReference type="PATRIC" id="fig|1598.90.peg.1256"/>
<proteinExistence type="inferred from homology"/>
<comment type="similarity">
    <text evidence="2">Belongs to the ABC-4 integral membrane protein family. HrtB subfamily.</text>
</comment>
<protein>
    <recommendedName>
        <fullName evidence="4">Putative hemin transport system permease protein HrtB</fullName>
    </recommendedName>
</protein>
<dbReference type="EMBL" id="JOSX01000019">
    <property type="protein sequence ID" value="KEK15004.1"/>
    <property type="molecule type" value="Genomic_DNA"/>
</dbReference>
<keyword evidence="7 11" id="KW-0812">Transmembrane</keyword>
<evidence type="ECO:0000259" key="12">
    <source>
        <dbReference type="Pfam" id="PF02687"/>
    </source>
</evidence>